<dbReference type="InterPro" id="IPR028098">
    <property type="entry name" value="Glyco_trans_4-like_N"/>
</dbReference>
<dbReference type="Gene3D" id="3.40.50.2000">
    <property type="entry name" value="Glycogen Phosphorylase B"/>
    <property type="match status" value="2"/>
</dbReference>
<dbReference type="CDD" id="cd03801">
    <property type="entry name" value="GT4_PimA-like"/>
    <property type="match status" value="1"/>
</dbReference>
<gene>
    <name evidence="3" type="ORF">B7H23_04015</name>
</gene>
<dbReference type="Proteomes" id="UP000215405">
    <property type="component" value="Unassembled WGS sequence"/>
</dbReference>
<evidence type="ECO:0000259" key="2">
    <source>
        <dbReference type="Pfam" id="PF13579"/>
    </source>
</evidence>
<reference evidence="4" key="1">
    <citation type="journal article" date="2017" name="Int. J. Syst. Evol. Microbiol.">
        <title>Notoacmeibacter marinus gen. nov., sp. nov., isolated from the gut of a limpet and proposal of Notoacmeibacteraceae fam. nov. in the order Rhizobiales of the class Alphaproteobacteria.</title>
        <authorList>
            <person name="Huang Z."/>
            <person name="Guo F."/>
            <person name="Lai Q."/>
        </authorList>
    </citation>
    <scope>NUCLEOTIDE SEQUENCE [LARGE SCALE GENOMIC DNA]</scope>
    <source>
        <strain evidence="4">XMTR2A4</strain>
    </source>
</reference>
<feature type="domain" description="Glycosyltransferase subfamily 4-like N-terminal" evidence="2">
    <location>
        <begin position="69"/>
        <end position="232"/>
    </location>
</feature>
<evidence type="ECO:0000313" key="3">
    <source>
        <dbReference type="EMBL" id="OXT02101.1"/>
    </source>
</evidence>
<dbReference type="AlphaFoldDB" id="A0A231V243"/>
<dbReference type="Pfam" id="PF13579">
    <property type="entry name" value="Glyco_trans_4_4"/>
    <property type="match status" value="1"/>
</dbReference>
<name>A0A231V243_9HYPH</name>
<evidence type="ECO:0000256" key="1">
    <source>
        <dbReference type="SAM" id="MobiDB-lite"/>
    </source>
</evidence>
<dbReference type="PANTHER" id="PTHR45947:SF3">
    <property type="entry name" value="SULFOQUINOVOSYL TRANSFERASE SQD2"/>
    <property type="match status" value="1"/>
</dbReference>
<keyword evidence="4" id="KW-1185">Reference proteome</keyword>
<evidence type="ECO:0000313" key="4">
    <source>
        <dbReference type="Proteomes" id="UP000215405"/>
    </source>
</evidence>
<dbReference type="PANTHER" id="PTHR45947">
    <property type="entry name" value="SULFOQUINOVOSYL TRANSFERASE SQD2"/>
    <property type="match status" value="1"/>
</dbReference>
<feature type="compositionally biased region" description="Basic and acidic residues" evidence="1">
    <location>
        <begin position="1"/>
        <end position="22"/>
    </location>
</feature>
<proteinExistence type="predicted"/>
<dbReference type="InterPro" id="IPR050194">
    <property type="entry name" value="Glycosyltransferase_grp1"/>
</dbReference>
<feature type="region of interest" description="Disordered" evidence="1">
    <location>
        <begin position="1"/>
        <end position="31"/>
    </location>
</feature>
<accession>A0A231V243</accession>
<protein>
    <recommendedName>
        <fullName evidence="2">Glycosyltransferase subfamily 4-like N-terminal domain-containing protein</fullName>
    </recommendedName>
</protein>
<dbReference type="Pfam" id="PF13692">
    <property type="entry name" value="Glyco_trans_1_4"/>
    <property type="match status" value="1"/>
</dbReference>
<dbReference type="GO" id="GO:0016757">
    <property type="term" value="F:glycosyltransferase activity"/>
    <property type="evidence" value="ECO:0007669"/>
    <property type="project" value="TreeGrafter"/>
</dbReference>
<sequence>MAAHDDCSDRGARSFPERRTDRGAAPGLCATRPKRRSQCRSPCSSLAVLVHGLTMRVALLSWDFPPEPTGLGRAASEIAHGLAGHGAEVTVFSADRSGTEETAFGRMIGCAPAKTGLPAFLRKRAAIGHLVAPAAFASAFRRAHRQTPFDVIEATNWYAPAAFLTGGSVPLLVRNSTPAADAFEAQPSPRNRIDNWYAHRLERQTARRSDALISNTRPHRQTIVDLYGLPPDDPNHRVVGLSLADDLIAEGARSKPAPDAAALLFIGRAERRKGFDALMAAMPLANRKRAERGEPPLTLHLVGLSDDEWQRVRDDLPEDTAKHIVWHGRADDRTIRRLLGSVAAVVAPSRYESYGIVYREAAAFGRPLIACREDPSARAFLAAVPCGVLAERCDDTALADAIVTALDPARQADFREAGIDHAATLTREALGAATLAIYRSMLEDGA</sequence>
<dbReference type="SUPFAM" id="SSF53756">
    <property type="entry name" value="UDP-Glycosyltransferase/glycogen phosphorylase"/>
    <property type="match status" value="1"/>
</dbReference>
<dbReference type="EMBL" id="NBYO01000001">
    <property type="protein sequence ID" value="OXT02101.1"/>
    <property type="molecule type" value="Genomic_DNA"/>
</dbReference>
<comment type="caution">
    <text evidence="3">The sequence shown here is derived from an EMBL/GenBank/DDBJ whole genome shotgun (WGS) entry which is preliminary data.</text>
</comment>
<organism evidence="3 4">
    <name type="scientific">Notoacmeibacter marinus</name>
    <dbReference type="NCBI Taxonomy" id="1876515"/>
    <lineage>
        <taxon>Bacteria</taxon>
        <taxon>Pseudomonadati</taxon>
        <taxon>Pseudomonadota</taxon>
        <taxon>Alphaproteobacteria</taxon>
        <taxon>Hyphomicrobiales</taxon>
        <taxon>Notoacmeibacteraceae</taxon>
        <taxon>Notoacmeibacter</taxon>
    </lineage>
</organism>